<sequence length="203" mass="23149">MAKEKVYRFRADLKGAKPPVWRRFEVSGEQTLKQLAAQLMAIFEMEGKHMYSLTELVGDQFRREYRQRQKADPSLPELGPFDERIKNIGYDLGVDDPEDTLHWSQNLVKPGTTKLSETFAQVGSKFRFEYDFTADWEVSLKVEKVAKIEVDHEDLPRVLKGKGAGILEGLGDLEGLLDFDDDLDEDEFDLEAANVMIKEAGGF</sequence>
<evidence type="ECO:0000313" key="3">
    <source>
        <dbReference type="Proteomes" id="UP000286848"/>
    </source>
</evidence>
<reference evidence="2 3" key="1">
    <citation type="journal article" date="2019" name="Int. J. Syst. Evol. Microbiol.">
        <title>Lactobacillus salitolerans sp. nov., a novel lactic acid bacterium isolated from spent mushroom substrates.</title>
        <authorList>
            <person name="Tohno M."/>
            <person name="Tanizawa Y."/>
            <person name="Kojima Y."/>
            <person name="Sakamoto M."/>
            <person name="Nakamura Y."/>
            <person name="Ohkuma M."/>
            <person name="Kobayashi H."/>
        </authorList>
    </citation>
    <scope>NUCLEOTIDE SEQUENCE [LARGE SCALE GENOMIC DNA]</scope>
    <source>
        <strain evidence="2 3">YK43</strain>
    </source>
</reference>
<dbReference type="Pfam" id="PF07929">
    <property type="entry name" value="PRiA4_ORF3"/>
    <property type="match status" value="1"/>
</dbReference>
<proteinExistence type="predicted"/>
<gene>
    <name evidence="2" type="ORF">LFYK43_09840</name>
</gene>
<protein>
    <recommendedName>
        <fullName evidence="1">Plasmid pRiA4b Orf3-like domain-containing protein</fullName>
    </recommendedName>
</protein>
<dbReference type="SUPFAM" id="SSF159941">
    <property type="entry name" value="MM3350-like"/>
    <property type="match status" value="1"/>
</dbReference>
<dbReference type="PANTHER" id="PTHR41878:SF1">
    <property type="entry name" value="TNPR PROTEIN"/>
    <property type="match status" value="1"/>
</dbReference>
<keyword evidence="3" id="KW-1185">Reference proteome</keyword>
<dbReference type="Gene3D" id="3.10.290.30">
    <property type="entry name" value="MM3350-like"/>
    <property type="match status" value="1"/>
</dbReference>
<evidence type="ECO:0000259" key="1">
    <source>
        <dbReference type="Pfam" id="PF07929"/>
    </source>
</evidence>
<comment type="caution">
    <text evidence="2">The sequence shown here is derived from an EMBL/GenBank/DDBJ whole genome shotgun (WGS) entry which is preliminary data.</text>
</comment>
<dbReference type="InterPro" id="IPR012912">
    <property type="entry name" value="Plasmid_pRiA4b_Orf3-like"/>
</dbReference>
<dbReference type="AlphaFoldDB" id="A0A401ISQ5"/>
<dbReference type="EMBL" id="BFFP01000013">
    <property type="protein sequence ID" value="GBG94525.1"/>
    <property type="molecule type" value="Genomic_DNA"/>
</dbReference>
<dbReference type="InterPro" id="IPR024047">
    <property type="entry name" value="MM3350-like_sf"/>
</dbReference>
<dbReference type="RefSeq" id="WP_124976009.1">
    <property type="nucleotide sequence ID" value="NZ_BFFP01000013.1"/>
</dbReference>
<name>A0A401ISQ5_9LACO</name>
<accession>A0A401ISQ5</accession>
<dbReference type="Proteomes" id="UP000286848">
    <property type="component" value="Unassembled WGS sequence"/>
</dbReference>
<dbReference type="OrthoDB" id="9801392at2"/>
<dbReference type="PANTHER" id="PTHR41878">
    <property type="entry name" value="LEXA REPRESSOR-RELATED"/>
    <property type="match status" value="1"/>
</dbReference>
<evidence type="ECO:0000313" key="2">
    <source>
        <dbReference type="EMBL" id="GBG94525.1"/>
    </source>
</evidence>
<organism evidence="2 3">
    <name type="scientific">Ligilactobacillus salitolerans</name>
    <dbReference type="NCBI Taxonomy" id="1808352"/>
    <lineage>
        <taxon>Bacteria</taxon>
        <taxon>Bacillati</taxon>
        <taxon>Bacillota</taxon>
        <taxon>Bacilli</taxon>
        <taxon>Lactobacillales</taxon>
        <taxon>Lactobacillaceae</taxon>
        <taxon>Ligilactobacillus</taxon>
    </lineage>
</organism>
<feature type="domain" description="Plasmid pRiA4b Orf3-like" evidence="1">
    <location>
        <begin position="5"/>
        <end position="187"/>
    </location>
</feature>